<sequence>MDAPALEWPRRRHTLPVAVERASRLVTKVIPASRADGWNHNTHYHPLLLAAVPRPCSRALDVGCGLGSLARRLATVAGHVDAIDREPRVIDRARAFSGGLANLRFIAADFMTWETSERYDLVSFVATLHHLPFAEAVTRAARWLRPSGVLAVVGLDRAPSWLAACARSAIAYPVSHYYRLTRPVSPIGAPILDPAMTLAEIRRQAAATLPGAIVRRHLLWRYSLVWTKPPSA</sequence>
<dbReference type="Pfam" id="PF13649">
    <property type="entry name" value="Methyltransf_25"/>
    <property type="match status" value="1"/>
</dbReference>
<dbReference type="PANTHER" id="PTHR43464">
    <property type="entry name" value="METHYLTRANSFERASE"/>
    <property type="match status" value="1"/>
</dbReference>
<dbReference type="CDD" id="cd02440">
    <property type="entry name" value="AdoMet_MTases"/>
    <property type="match status" value="1"/>
</dbReference>
<accession>A0A538U1A5</accession>
<proteinExistence type="predicted"/>
<name>A0A538U1A5_UNCEI</name>
<protein>
    <submittedName>
        <fullName evidence="5">Class I SAM-dependent methyltransferase</fullName>
    </submittedName>
</protein>
<dbReference type="SUPFAM" id="SSF53335">
    <property type="entry name" value="S-adenosyl-L-methionine-dependent methyltransferases"/>
    <property type="match status" value="1"/>
</dbReference>
<comment type="caution">
    <text evidence="5">The sequence shown here is derived from an EMBL/GenBank/DDBJ whole genome shotgun (WGS) entry which is preliminary data.</text>
</comment>
<evidence type="ECO:0000313" key="5">
    <source>
        <dbReference type="EMBL" id="TMQ69680.1"/>
    </source>
</evidence>
<evidence type="ECO:0000256" key="2">
    <source>
        <dbReference type="ARBA" id="ARBA00022679"/>
    </source>
</evidence>
<dbReference type="EMBL" id="VBPB01000290">
    <property type="protein sequence ID" value="TMQ69680.1"/>
    <property type="molecule type" value="Genomic_DNA"/>
</dbReference>
<dbReference type="Gene3D" id="3.40.50.150">
    <property type="entry name" value="Vaccinia Virus protein VP39"/>
    <property type="match status" value="1"/>
</dbReference>
<feature type="domain" description="Methyltransferase" evidence="4">
    <location>
        <begin position="60"/>
        <end position="148"/>
    </location>
</feature>
<reference evidence="5 6" key="1">
    <citation type="journal article" date="2019" name="Nat. Microbiol.">
        <title>Mediterranean grassland soil C-N compound turnover is dependent on rainfall and depth, and is mediated by genomically divergent microorganisms.</title>
        <authorList>
            <person name="Diamond S."/>
            <person name="Andeer P.F."/>
            <person name="Li Z."/>
            <person name="Crits-Christoph A."/>
            <person name="Burstein D."/>
            <person name="Anantharaman K."/>
            <person name="Lane K.R."/>
            <person name="Thomas B.C."/>
            <person name="Pan C."/>
            <person name="Northen T.R."/>
            <person name="Banfield J.F."/>
        </authorList>
    </citation>
    <scope>NUCLEOTIDE SEQUENCE [LARGE SCALE GENOMIC DNA]</scope>
    <source>
        <strain evidence="5">WS_11</strain>
    </source>
</reference>
<organism evidence="5 6">
    <name type="scientific">Eiseniibacteriota bacterium</name>
    <dbReference type="NCBI Taxonomy" id="2212470"/>
    <lineage>
        <taxon>Bacteria</taxon>
        <taxon>Candidatus Eiseniibacteriota</taxon>
    </lineage>
</organism>
<dbReference type="InterPro" id="IPR029063">
    <property type="entry name" value="SAM-dependent_MTases_sf"/>
</dbReference>
<dbReference type="AlphaFoldDB" id="A0A538U1A5"/>
<keyword evidence="1 5" id="KW-0489">Methyltransferase</keyword>
<dbReference type="GO" id="GO:0008168">
    <property type="term" value="F:methyltransferase activity"/>
    <property type="evidence" value="ECO:0007669"/>
    <property type="project" value="UniProtKB-KW"/>
</dbReference>
<dbReference type="GO" id="GO:0032259">
    <property type="term" value="P:methylation"/>
    <property type="evidence" value="ECO:0007669"/>
    <property type="project" value="UniProtKB-KW"/>
</dbReference>
<keyword evidence="3" id="KW-0949">S-adenosyl-L-methionine</keyword>
<dbReference type="PANTHER" id="PTHR43464:SF19">
    <property type="entry name" value="UBIQUINONE BIOSYNTHESIS O-METHYLTRANSFERASE, MITOCHONDRIAL"/>
    <property type="match status" value="1"/>
</dbReference>
<evidence type="ECO:0000256" key="3">
    <source>
        <dbReference type="ARBA" id="ARBA00022691"/>
    </source>
</evidence>
<evidence type="ECO:0000313" key="6">
    <source>
        <dbReference type="Proteomes" id="UP000319771"/>
    </source>
</evidence>
<dbReference type="Proteomes" id="UP000319771">
    <property type="component" value="Unassembled WGS sequence"/>
</dbReference>
<evidence type="ECO:0000256" key="1">
    <source>
        <dbReference type="ARBA" id="ARBA00022603"/>
    </source>
</evidence>
<gene>
    <name evidence="5" type="ORF">E6K81_14370</name>
</gene>
<dbReference type="InterPro" id="IPR041698">
    <property type="entry name" value="Methyltransf_25"/>
</dbReference>
<evidence type="ECO:0000259" key="4">
    <source>
        <dbReference type="Pfam" id="PF13649"/>
    </source>
</evidence>
<keyword evidence="2 5" id="KW-0808">Transferase</keyword>